<evidence type="ECO:0000259" key="2">
    <source>
        <dbReference type="Pfam" id="PF03807"/>
    </source>
</evidence>
<dbReference type="Proteomes" id="UP000712080">
    <property type="component" value="Unassembled WGS sequence"/>
</dbReference>
<feature type="domain" description="Pyrroline-5-carboxylate reductase catalytic N-terminal" evidence="2">
    <location>
        <begin position="2"/>
        <end position="93"/>
    </location>
</feature>
<reference evidence="3" key="1">
    <citation type="submission" date="2020-02" db="EMBL/GenBank/DDBJ databases">
        <title>Flavobacterium sp. genome.</title>
        <authorList>
            <person name="Jung H.S."/>
            <person name="Baek J.H."/>
            <person name="Jeon C.O."/>
        </authorList>
    </citation>
    <scope>NUCLEOTIDE SEQUENCE</scope>
    <source>
        <strain evidence="3">SE-s28</strain>
    </source>
</reference>
<dbReference type="InterPro" id="IPR036291">
    <property type="entry name" value="NAD(P)-bd_dom_sf"/>
</dbReference>
<dbReference type="InterPro" id="IPR051267">
    <property type="entry name" value="STEAP_metalloreductase"/>
</dbReference>
<gene>
    <name evidence="3" type="ORF">G6047_11480</name>
</gene>
<dbReference type="InterPro" id="IPR028939">
    <property type="entry name" value="P5C_Rdtase_cat_N"/>
</dbReference>
<organism evidence="3 4">
    <name type="scientific">Flavobacterium silvaticum</name>
    <dbReference type="NCBI Taxonomy" id="1852020"/>
    <lineage>
        <taxon>Bacteria</taxon>
        <taxon>Pseudomonadati</taxon>
        <taxon>Bacteroidota</taxon>
        <taxon>Flavobacteriia</taxon>
        <taxon>Flavobacteriales</taxon>
        <taxon>Flavobacteriaceae</taxon>
        <taxon>Flavobacterium</taxon>
    </lineage>
</organism>
<protein>
    <submittedName>
        <fullName evidence="3">NAD(P)-binding domain-containing protein</fullName>
    </submittedName>
</protein>
<dbReference type="EMBL" id="JAAMPU010000106">
    <property type="protein sequence ID" value="NMH28653.1"/>
    <property type="molecule type" value="Genomic_DNA"/>
</dbReference>
<dbReference type="Gene3D" id="3.40.50.720">
    <property type="entry name" value="NAD(P)-binding Rossmann-like Domain"/>
    <property type="match status" value="1"/>
</dbReference>
<keyword evidence="1" id="KW-0560">Oxidoreductase</keyword>
<name>A0A972FMX6_9FLAO</name>
<proteinExistence type="predicted"/>
<keyword evidence="4" id="KW-1185">Reference proteome</keyword>
<evidence type="ECO:0000313" key="3">
    <source>
        <dbReference type="EMBL" id="NMH28653.1"/>
    </source>
</evidence>
<dbReference type="Pfam" id="PF03807">
    <property type="entry name" value="F420_oxidored"/>
    <property type="match status" value="1"/>
</dbReference>
<accession>A0A972FMX6</accession>
<dbReference type="GO" id="GO:0016491">
    <property type="term" value="F:oxidoreductase activity"/>
    <property type="evidence" value="ECO:0007669"/>
    <property type="project" value="UniProtKB-KW"/>
</dbReference>
<comment type="caution">
    <text evidence="3">The sequence shown here is derived from an EMBL/GenBank/DDBJ whole genome shotgun (WGS) entry which is preliminary data.</text>
</comment>
<dbReference type="AlphaFoldDB" id="A0A972FMX6"/>
<dbReference type="PANTHER" id="PTHR14239">
    <property type="entry name" value="DUDULIN-RELATED"/>
    <property type="match status" value="1"/>
</dbReference>
<sequence>MKIGVIGAGWLGGTVGKLLVKAGHEVMFSSRHPEELQAMAKELGSRASVGTPKEAAAFGDVLLFAVPYDAIPQLGIDLKNEINGKIVLDACNGGSGDLGKEVDANGNGPTSAKYLAGTKLVRVFSSEDATAIEASFDRKENKLAIPIATDFPDARDVAAQLVRDAGCEPVIAGNLSTGVKFQRRTPAFRANTNATELKRLLDQTK</sequence>
<dbReference type="SUPFAM" id="SSF51735">
    <property type="entry name" value="NAD(P)-binding Rossmann-fold domains"/>
    <property type="match status" value="1"/>
</dbReference>
<evidence type="ECO:0000256" key="1">
    <source>
        <dbReference type="ARBA" id="ARBA00023002"/>
    </source>
</evidence>
<evidence type="ECO:0000313" key="4">
    <source>
        <dbReference type="Proteomes" id="UP000712080"/>
    </source>
</evidence>